<protein>
    <submittedName>
        <fullName evidence="1">Uncharacterized protein</fullName>
    </submittedName>
</protein>
<dbReference type="Proteomes" id="UP000008022">
    <property type="component" value="Unassembled WGS sequence"/>
</dbReference>
<keyword evidence="2" id="KW-1185">Reference proteome</keyword>
<accession>A0A0E0RI34</accession>
<reference evidence="1" key="2">
    <citation type="submission" date="2015-06" db="UniProtKB">
        <authorList>
            <consortium name="EnsemblPlants"/>
        </authorList>
    </citation>
    <scope>IDENTIFICATION</scope>
</reference>
<name>A0A0E0RI34_ORYRU</name>
<proteinExistence type="predicted"/>
<dbReference type="Gramene" id="ORUFI12G15590.1">
    <property type="protein sequence ID" value="ORUFI12G15590.1"/>
    <property type="gene ID" value="ORUFI12G15590"/>
</dbReference>
<dbReference type="EnsemblPlants" id="ORUFI12G15590.1">
    <property type="protein sequence ID" value="ORUFI12G15590.1"/>
    <property type="gene ID" value="ORUFI12G15590"/>
</dbReference>
<dbReference type="AlphaFoldDB" id="A0A0E0RI34"/>
<evidence type="ECO:0000313" key="1">
    <source>
        <dbReference type="EnsemblPlants" id="ORUFI12G15590.1"/>
    </source>
</evidence>
<reference evidence="2" key="1">
    <citation type="submission" date="2013-06" db="EMBL/GenBank/DDBJ databases">
        <authorList>
            <person name="Zhao Q."/>
        </authorList>
    </citation>
    <scope>NUCLEOTIDE SEQUENCE</scope>
    <source>
        <strain evidence="2">cv. W1943</strain>
    </source>
</reference>
<dbReference type="HOGENOM" id="CLU_1761782_0_0_1"/>
<evidence type="ECO:0000313" key="2">
    <source>
        <dbReference type="Proteomes" id="UP000008022"/>
    </source>
</evidence>
<sequence>MLAVLRNMHTGDDRLRRLKGREALELCSGKVLVQWCSLLVAILTDAGLSWKQSCLLVEKGFPLPSNASGRTVLVILSHICCVRAPILSNISLFPRKKKRKDVSDAGSSEQRVHDSCSTNVPVVVAAATVRRSCRVPGSWFGMAPAITG</sequence>
<organism evidence="1 2">
    <name type="scientific">Oryza rufipogon</name>
    <name type="common">Brownbeard rice</name>
    <name type="synonym">Asian wild rice</name>
    <dbReference type="NCBI Taxonomy" id="4529"/>
    <lineage>
        <taxon>Eukaryota</taxon>
        <taxon>Viridiplantae</taxon>
        <taxon>Streptophyta</taxon>
        <taxon>Embryophyta</taxon>
        <taxon>Tracheophyta</taxon>
        <taxon>Spermatophyta</taxon>
        <taxon>Magnoliopsida</taxon>
        <taxon>Liliopsida</taxon>
        <taxon>Poales</taxon>
        <taxon>Poaceae</taxon>
        <taxon>BOP clade</taxon>
        <taxon>Oryzoideae</taxon>
        <taxon>Oryzeae</taxon>
        <taxon>Oryzinae</taxon>
        <taxon>Oryza</taxon>
    </lineage>
</organism>